<dbReference type="Proteomes" id="UP000295681">
    <property type="component" value="Unassembled WGS sequence"/>
</dbReference>
<keyword evidence="1" id="KW-0808">Transferase</keyword>
<dbReference type="STRING" id="907931.GCA_000165675_01641"/>
<comment type="caution">
    <text evidence="2">The sequence shown here is derived from an EMBL/GenBank/DDBJ whole genome shotgun (WGS) entry which is preliminary data.</text>
</comment>
<protein>
    <recommendedName>
        <fullName evidence="4">Glycosyl transferase</fullName>
    </recommendedName>
</protein>
<dbReference type="InterPro" id="IPR007577">
    <property type="entry name" value="GlycoTrfase_DXD_sugar-bd_CS"/>
</dbReference>
<dbReference type="AlphaFoldDB" id="A0A4R5NAC5"/>
<name>A0A4R5NAC5_9LACO</name>
<dbReference type="PANTHER" id="PTHR32385:SF15">
    <property type="entry name" value="INOSITOL PHOSPHOCERAMIDE MANNOSYLTRANSFERASE 1"/>
    <property type="match status" value="1"/>
</dbReference>
<gene>
    <name evidence="2" type="ORF">C5L23_000915</name>
</gene>
<dbReference type="PANTHER" id="PTHR32385">
    <property type="entry name" value="MANNOSYL PHOSPHORYLINOSITOL CERAMIDE SYNTHASE"/>
    <property type="match status" value="1"/>
</dbReference>
<dbReference type="Gene3D" id="3.90.550.20">
    <property type="match status" value="1"/>
</dbReference>
<dbReference type="GO" id="GO:0000030">
    <property type="term" value="F:mannosyltransferase activity"/>
    <property type="evidence" value="ECO:0007669"/>
    <property type="project" value="TreeGrafter"/>
</dbReference>
<dbReference type="InterPro" id="IPR051706">
    <property type="entry name" value="Glycosyltransferase_domain"/>
</dbReference>
<reference evidence="2 3" key="1">
    <citation type="journal article" date="2019" name="Appl. Microbiol. Biotechnol.">
        <title>Uncovering carbohydrate metabolism through a genotype-phenotype association study of 56 lactic acid bacteria genomes.</title>
        <authorList>
            <person name="Buron-Moles G."/>
            <person name="Chailyan A."/>
            <person name="Dolejs I."/>
            <person name="Forster J."/>
            <person name="Miks M.H."/>
        </authorList>
    </citation>
    <scope>NUCLEOTIDE SEQUENCE [LARGE SCALE GENOMIC DNA]</scope>
    <source>
        <strain evidence="2 3">ATCC 700006</strain>
    </source>
</reference>
<evidence type="ECO:0008006" key="4">
    <source>
        <dbReference type="Google" id="ProtNLM"/>
    </source>
</evidence>
<evidence type="ECO:0000313" key="2">
    <source>
        <dbReference type="EMBL" id="TDG69453.1"/>
    </source>
</evidence>
<dbReference type="GO" id="GO:0016020">
    <property type="term" value="C:membrane"/>
    <property type="evidence" value="ECO:0007669"/>
    <property type="project" value="GOC"/>
</dbReference>
<dbReference type="GO" id="GO:0051999">
    <property type="term" value="P:mannosyl-inositol phosphorylceramide biosynthetic process"/>
    <property type="evidence" value="ECO:0007669"/>
    <property type="project" value="TreeGrafter"/>
</dbReference>
<organism evidence="2 3">
    <name type="scientific">Leuconostoc fallax</name>
    <dbReference type="NCBI Taxonomy" id="1251"/>
    <lineage>
        <taxon>Bacteria</taxon>
        <taxon>Bacillati</taxon>
        <taxon>Bacillota</taxon>
        <taxon>Bacilli</taxon>
        <taxon>Lactobacillales</taxon>
        <taxon>Lactobacillaceae</taxon>
        <taxon>Leuconostoc</taxon>
    </lineage>
</organism>
<dbReference type="SUPFAM" id="SSF53448">
    <property type="entry name" value="Nucleotide-diphospho-sugar transferases"/>
    <property type="match status" value="1"/>
</dbReference>
<evidence type="ECO:0000256" key="1">
    <source>
        <dbReference type="ARBA" id="ARBA00022679"/>
    </source>
</evidence>
<keyword evidence="3" id="KW-1185">Reference proteome</keyword>
<accession>A0A4R5NAC5</accession>
<sequence length="243" mass="28806">MIPKVIHYIWFGGKAKPNKIVQQIEQWRSILPDYQIKEWNETNYDIKNINVKYVQEALQENMWAFVSDYVRLDILNREGGIYLDTDVEILKSFDELLKNKAFIGRESKYAFSTAVIASEPKQRWLQQLLEDYSRRTFLIDKNVYDKTPNSKYILSFFIKNYNFNNLENQQLVNGVMIYPSTYFSPINFATHKTNISKETLTIHHYSGTWKSNSAKLKDMILIALTRLFGEAIIERIKKIKKYF</sequence>
<dbReference type="RefSeq" id="WP_133264165.1">
    <property type="nucleotide sequence ID" value="NZ_JAGYGP010000001.1"/>
</dbReference>
<evidence type="ECO:0000313" key="3">
    <source>
        <dbReference type="Proteomes" id="UP000295681"/>
    </source>
</evidence>
<dbReference type="InterPro" id="IPR029044">
    <property type="entry name" value="Nucleotide-diphossugar_trans"/>
</dbReference>
<dbReference type="Pfam" id="PF04488">
    <property type="entry name" value="Gly_transf_sug"/>
    <property type="match status" value="1"/>
</dbReference>
<dbReference type="EMBL" id="PUFI01000005">
    <property type="protein sequence ID" value="TDG69453.1"/>
    <property type="molecule type" value="Genomic_DNA"/>
</dbReference>
<proteinExistence type="predicted"/>